<organism evidence="2 3">
    <name type="scientific">Immersiella caudata</name>
    <dbReference type="NCBI Taxonomy" id="314043"/>
    <lineage>
        <taxon>Eukaryota</taxon>
        <taxon>Fungi</taxon>
        <taxon>Dikarya</taxon>
        <taxon>Ascomycota</taxon>
        <taxon>Pezizomycotina</taxon>
        <taxon>Sordariomycetes</taxon>
        <taxon>Sordariomycetidae</taxon>
        <taxon>Sordariales</taxon>
        <taxon>Lasiosphaeriaceae</taxon>
        <taxon>Immersiella</taxon>
    </lineage>
</organism>
<dbReference type="PANTHER" id="PTHR36156">
    <property type="entry name" value="SLR2101 PROTEIN"/>
    <property type="match status" value="1"/>
</dbReference>
<keyword evidence="3" id="KW-1185">Reference proteome</keyword>
<evidence type="ECO:0000313" key="3">
    <source>
        <dbReference type="Proteomes" id="UP001175000"/>
    </source>
</evidence>
<proteinExistence type="predicted"/>
<name>A0AA40C0A1_9PEZI</name>
<sequence>MALSGNLSRPKRFITTHDEEGKAIIDSTLPEDLPFTEVPSKVVNLSTCYVTEGFPTVLEDGKDVAVYQQHLADPPGLTVSNGTVIRYVDIRPGAEPLMHRTVSLDYGVVVEGEVELILDSGETRILRRGDMCVQRATMHAWRNVSSTEWARVLFVLQPVQPHVVAGKEVTEELGKIDGIRPST</sequence>
<evidence type="ECO:0000313" key="2">
    <source>
        <dbReference type="EMBL" id="KAK0620601.1"/>
    </source>
</evidence>
<dbReference type="InterPro" id="IPR014710">
    <property type="entry name" value="RmlC-like_jellyroll"/>
</dbReference>
<feature type="domain" description="Cupin type-2" evidence="1">
    <location>
        <begin position="87"/>
        <end position="155"/>
    </location>
</feature>
<dbReference type="InterPro" id="IPR013096">
    <property type="entry name" value="Cupin_2"/>
</dbReference>
<accession>A0AA40C0A1</accession>
<evidence type="ECO:0000259" key="1">
    <source>
        <dbReference type="Pfam" id="PF07883"/>
    </source>
</evidence>
<comment type="caution">
    <text evidence="2">The sequence shown here is derived from an EMBL/GenBank/DDBJ whole genome shotgun (WGS) entry which is preliminary data.</text>
</comment>
<dbReference type="PANTHER" id="PTHR36156:SF3">
    <property type="entry name" value="CUPIN 2 CONSERVED BARREL DOMAIN-CONTAINING PROTEIN"/>
    <property type="match status" value="1"/>
</dbReference>
<dbReference type="Pfam" id="PF07883">
    <property type="entry name" value="Cupin_2"/>
    <property type="match status" value="1"/>
</dbReference>
<dbReference type="EMBL" id="JAULSU010000004">
    <property type="protein sequence ID" value="KAK0620601.1"/>
    <property type="molecule type" value="Genomic_DNA"/>
</dbReference>
<dbReference type="AlphaFoldDB" id="A0AA40C0A1"/>
<dbReference type="Proteomes" id="UP001175000">
    <property type="component" value="Unassembled WGS sequence"/>
</dbReference>
<dbReference type="Gene3D" id="2.60.120.10">
    <property type="entry name" value="Jelly Rolls"/>
    <property type="match status" value="1"/>
</dbReference>
<dbReference type="InterPro" id="IPR047142">
    <property type="entry name" value="OryJ/VirC-like"/>
</dbReference>
<protein>
    <recommendedName>
        <fullName evidence="1">Cupin type-2 domain-containing protein</fullName>
    </recommendedName>
</protein>
<gene>
    <name evidence="2" type="ORF">B0T14DRAFT_521799</name>
</gene>
<dbReference type="SUPFAM" id="SSF51182">
    <property type="entry name" value="RmlC-like cupins"/>
    <property type="match status" value="1"/>
</dbReference>
<dbReference type="InterPro" id="IPR011051">
    <property type="entry name" value="RmlC_Cupin_sf"/>
</dbReference>
<reference evidence="2" key="1">
    <citation type="submission" date="2023-06" db="EMBL/GenBank/DDBJ databases">
        <title>Genome-scale phylogeny and comparative genomics of the fungal order Sordariales.</title>
        <authorList>
            <consortium name="Lawrence Berkeley National Laboratory"/>
            <person name="Hensen N."/>
            <person name="Bonometti L."/>
            <person name="Westerberg I."/>
            <person name="Brannstrom I.O."/>
            <person name="Guillou S."/>
            <person name="Cros-Aarteil S."/>
            <person name="Calhoun S."/>
            <person name="Haridas S."/>
            <person name="Kuo A."/>
            <person name="Mondo S."/>
            <person name="Pangilinan J."/>
            <person name="Riley R."/>
            <person name="Labutti K."/>
            <person name="Andreopoulos B."/>
            <person name="Lipzen A."/>
            <person name="Chen C."/>
            <person name="Yanf M."/>
            <person name="Daum C."/>
            <person name="Ng V."/>
            <person name="Clum A."/>
            <person name="Steindorff A."/>
            <person name="Ohm R."/>
            <person name="Martin F."/>
            <person name="Silar P."/>
            <person name="Natvig D."/>
            <person name="Lalanne C."/>
            <person name="Gautier V."/>
            <person name="Ament-Velasquez S.L."/>
            <person name="Kruys A."/>
            <person name="Hutchinson M.I."/>
            <person name="Powell A.J."/>
            <person name="Barry K."/>
            <person name="Miller A.N."/>
            <person name="Grigoriev I.V."/>
            <person name="Debuchy R."/>
            <person name="Gladieux P."/>
            <person name="Thoren M.H."/>
            <person name="Johannesson H."/>
        </authorList>
    </citation>
    <scope>NUCLEOTIDE SEQUENCE</scope>
    <source>
        <strain evidence="2">CBS 606.72</strain>
    </source>
</reference>
<dbReference type="CDD" id="cd02231">
    <property type="entry name" value="cupin_BLL6423-like"/>
    <property type="match status" value="1"/>
</dbReference>